<evidence type="ECO:0000256" key="2">
    <source>
        <dbReference type="ARBA" id="ARBA00022475"/>
    </source>
</evidence>
<feature type="transmembrane region" description="Helical" evidence="6">
    <location>
        <begin position="302"/>
        <end position="321"/>
    </location>
</feature>
<keyword evidence="3 6" id="KW-0812">Transmembrane</keyword>
<evidence type="ECO:0000256" key="1">
    <source>
        <dbReference type="ARBA" id="ARBA00004651"/>
    </source>
</evidence>
<dbReference type="EMBL" id="PGTO01000015">
    <property type="protein sequence ID" value="RAU20939.1"/>
    <property type="molecule type" value="Genomic_DNA"/>
</dbReference>
<dbReference type="Gene3D" id="1.20.81.30">
    <property type="entry name" value="Type II secretion system (T2SS), domain F"/>
    <property type="match status" value="1"/>
</dbReference>
<dbReference type="PANTHER" id="PTHR35007">
    <property type="entry name" value="INTEGRAL MEMBRANE PROTEIN-RELATED"/>
    <property type="match status" value="1"/>
</dbReference>
<evidence type="ECO:0000259" key="7">
    <source>
        <dbReference type="Pfam" id="PF00482"/>
    </source>
</evidence>
<dbReference type="AlphaFoldDB" id="A0A364NV28"/>
<comment type="caution">
    <text evidence="8">The sequence shown here is derived from an EMBL/GenBank/DDBJ whole genome shotgun (WGS) entry which is preliminary data.</text>
</comment>
<keyword evidence="9" id="KW-1185">Reference proteome</keyword>
<evidence type="ECO:0000313" key="9">
    <source>
        <dbReference type="Proteomes" id="UP000251075"/>
    </source>
</evidence>
<gene>
    <name evidence="8" type="ORF">CU669_16055</name>
</gene>
<keyword evidence="4 6" id="KW-1133">Transmembrane helix</keyword>
<keyword evidence="2" id="KW-1003">Cell membrane</keyword>
<organism evidence="8 9">
    <name type="scientific">Paramagnetospirillum kuznetsovii</name>
    <dbReference type="NCBI Taxonomy" id="2053833"/>
    <lineage>
        <taxon>Bacteria</taxon>
        <taxon>Pseudomonadati</taxon>
        <taxon>Pseudomonadota</taxon>
        <taxon>Alphaproteobacteria</taxon>
        <taxon>Rhodospirillales</taxon>
        <taxon>Magnetospirillaceae</taxon>
        <taxon>Paramagnetospirillum</taxon>
    </lineage>
</organism>
<evidence type="ECO:0000256" key="6">
    <source>
        <dbReference type="SAM" id="Phobius"/>
    </source>
</evidence>
<dbReference type="RefSeq" id="WP_112146530.1">
    <property type="nucleotide sequence ID" value="NZ_PGTO01000015.1"/>
</dbReference>
<name>A0A364NV28_9PROT</name>
<dbReference type="OrthoDB" id="9803381at2"/>
<feature type="transmembrane region" description="Helical" evidence="6">
    <location>
        <begin position="125"/>
        <end position="143"/>
    </location>
</feature>
<dbReference type="InterPro" id="IPR018076">
    <property type="entry name" value="T2SS_GspF_dom"/>
</dbReference>
<comment type="subcellular location">
    <subcellularLocation>
        <location evidence="1">Cell membrane</location>
        <topology evidence="1">Multi-pass membrane protein</topology>
    </subcellularLocation>
</comment>
<proteinExistence type="predicted"/>
<dbReference type="InterPro" id="IPR042094">
    <property type="entry name" value="T2SS_GspF_sf"/>
</dbReference>
<evidence type="ECO:0000256" key="3">
    <source>
        <dbReference type="ARBA" id="ARBA00022692"/>
    </source>
</evidence>
<keyword evidence="5 6" id="KW-0472">Membrane</keyword>
<feature type="domain" description="Type II secretion system protein GspF" evidence="7">
    <location>
        <begin position="162"/>
        <end position="286"/>
    </location>
</feature>
<feature type="transmembrane region" description="Helical" evidence="6">
    <location>
        <begin position="99"/>
        <end position="119"/>
    </location>
</feature>
<feature type="transmembrane region" description="Helical" evidence="6">
    <location>
        <begin position="12"/>
        <end position="34"/>
    </location>
</feature>
<evidence type="ECO:0000313" key="8">
    <source>
        <dbReference type="EMBL" id="RAU20939.1"/>
    </source>
</evidence>
<dbReference type="Pfam" id="PF00482">
    <property type="entry name" value="T2SSF"/>
    <property type="match status" value="1"/>
</dbReference>
<reference evidence="8 9" key="1">
    <citation type="submission" date="2017-11" db="EMBL/GenBank/DDBJ databases">
        <title>Draft genome sequence of magnetotactic bacterium Magnetospirillum kuznetsovii LBB-42.</title>
        <authorList>
            <person name="Grouzdev D.S."/>
            <person name="Rysina M.S."/>
            <person name="Baslerov R.V."/>
            <person name="Koziaeva V."/>
        </authorList>
    </citation>
    <scope>NUCLEOTIDE SEQUENCE [LARGE SCALE GENOMIC DNA]</scope>
    <source>
        <strain evidence="8 9">LBB-42</strain>
    </source>
</reference>
<sequence>MLDVLARLPAEIAVLVAALLVALAVLGWSMVSLIHGPRARIKRRLAALTGTASHARRSARQPKRKSVQSRLKQVEGARARKRGYKLREELMQAGIHVEVWQYLAASGGFALLLFILASLMGMSGLWSMLSALVLGIGLPKVVLTLRAKRRVGRFTGQFADAIDVVVRGIRSGLPLGECVNIIGREMEDPIGAEFRLITEGQKLGLGLQDVLARAVERTPTAELRYFANVIAIQQQTGGNLADTLAKLSEVLRARKRMRDKVQAFASEARASAYIIGSLPLVVITALAGLAPNYIEILFTTDTGNILLFTGGVTEVVGLLVMRRMINFDM</sequence>
<dbReference type="PANTHER" id="PTHR35007:SF1">
    <property type="entry name" value="PILUS ASSEMBLY PROTEIN"/>
    <property type="match status" value="1"/>
</dbReference>
<feature type="transmembrane region" description="Helical" evidence="6">
    <location>
        <begin position="270"/>
        <end position="290"/>
    </location>
</feature>
<dbReference type="GO" id="GO:0005886">
    <property type="term" value="C:plasma membrane"/>
    <property type="evidence" value="ECO:0007669"/>
    <property type="project" value="UniProtKB-SubCell"/>
</dbReference>
<evidence type="ECO:0000256" key="4">
    <source>
        <dbReference type="ARBA" id="ARBA00022989"/>
    </source>
</evidence>
<evidence type="ECO:0000256" key="5">
    <source>
        <dbReference type="ARBA" id="ARBA00023136"/>
    </source>
</evidence>
<protein>
    <submittedName>
        <fullName evidence="8">Pilus assembly protein TadB</fullName>
    </submittedName>
</protein>
<dbReference type="Proteomes" id="UP000251075">
    <property type="component" value="Unassembled WGS sequence"/>
</dbReference>
<accession>A0A364NV28</accession>